<name>A0A934RYF9_9BACT</name>
<reference evidence="1" key="1">
    <citation type="submission" date="2021-01" db="EMBL/GenBank/DDBJ databases">
        <title>Modified the classification status of verrucomicrobia.</title>
        <authorList>
            <person name="Feng X."/>
        </authorList>
    </citation>
    <scope>NUCLEOTIDE SEQUENCE</scope>
    <source>
        <strain evidence="1">KCTC 13126</strain>
    </source>
</reference>
<comment type="caution">
    <text evidence="1">The sequence shown here is derived from an EMBL/GenBank/DDBJ whole genome shotgun (WGS) entry which is preliminary data.</text>
</comment>
<sequence>MTQKRSKVSALIQGALCPERRQTRSLLRKASRGNVHAFMQAVTPYMSLVSEYLYLAGFTEQKARLLELTRVLCDCWRYLPYTRRVSDFERFLQVRLERSQEQAVPSFDGVHKVLNGLSHDGRFLLVARVFHDWSHKALKLSLRTRTSEIRETLLNLRCALCGVETDKLSYVELAQVSRVNEMLEGTHSDKICRKIEKEVGNQYHALQFKADWLVYRCELADLQTEMTLNGEQIAELSDATIKQIKQQPMEKPRLYDSLINQISFNRLPLL</sequence>
<accession>A0A934RYF9</accession>
<dbReference type="Proteomes" id="UP000617628">
    <property type="component" value="Unassembled WGS sequence"/>
</dbReference>
<keyword evidence="2" id="KW-1185">Reference proteome</keyword>
<evidence type="ECO:0000313" key="2">
    <source>
        <dbReference type="Proteomes" id="UP000617628"/>
    </source>
</evidence>
<dbReference type="EMBL" id="JAENIL010000015">
    <property type="protein sequence ID" value="MBK1877156.1"/>
    <property type="molecule type" value="Genomic_DNA"/>
</dbReference>
<dbReference type="RefSeq" id="WP_200355370.1">
    <property type="nucleotide sequence ID" value="NZ_JAENIL010000015.1"/>
</dbReference>
<gene>
    <name evidence="1" type="ORF">JIN87_09765</name>
</gene>
<protein>
    <submittedName>
        <fullName evidence="1">Uncharacterized protein</fullName>
    </submittedName>
</protein>
<evidence type="ECO:0000313" key="1">
    <source>
        <dbReference type="EMBL" id="MBK1877156.1"/>
    </source>
</evidence>
<dbReference type="AlphaFoldDB" id="A0A934RYF9"/>
<organism evidence="1 2">
    <name type="scientific">Pelagicoccus mobilis</name>
    <dbReference type="NCBI Taxonomy" id="415221"/>
    <lineage>
        <taxon>Bacteria</taxon>
        <taxon>Pseudomonadati</taxon>
        <taxon>Verrucomicrobiota</taxon>
        <taxon>Opitutia</taxon>
        <taxon>Puniceicoccales</taxon>
        <taxon>Pelagicoccaceae</taxon>
        <taxon>Pelagicoccus</taxon>
    </lineage>
</organism>
<proteinExistence type="predicted"/>